<dbReference type="AlphaFoldDB" id="A0A2M9ZE37"/>
<sequence>MEIGSSKIKKKTIRYIESESTYQCRRPILFLEAFLSSQDFFSPTRHKKEESYLGFRSKNESFFSLRLALL</sequence>
<dbReference type="Proteomes" id="UP000231912">
    <property type="component" value="Unassembled WGS sequence"/>
</dbReference>
<evidence type="ECO:0000313" key="1">
    <source>
        <dbReference type="EMBL" id="PJZ66701.1"/>
    </source>
</evidence>
<name>A0A2M9ZE37_9LEPT</name>
<gene>
    <name evidence="1" type="ORF">CH371_00910</name>
</gene>
<dbReference type="EMBL" id="NPDT01000001">
    <property type="protein sequence ID" value="PJZ66701.1"/>
    <property type="molecule type" value="Genomic_DNA"/>
</dbReference>
<comment type="caution">
    <text evidence="1">The sequence shown here is derived from an EMBL/GenBank/DDBJ whole genome shotgun (WGS) entry which is preliminary data.</text>
</comment>
<organism evidence="1 2">
    <name type="scientific">Leptospira wolffii</name>
    <dbReference type="NCBI Taxonomy" id="409998"/>
    <lineage>
        <taxon>Bacteria</taxon>
        <taxon>Pseudomonadati</taxon>
        <taxon>Spirochaetota</taxon>
        <taxon>Spirochaetia</taxon>
        <taxon>Leptospirales</taxon>
        <taxon>Leptospiraceae</taxon>
        <taxon>Leptospira</taxon>
    </lineage>
</organism>
<proteinExistence type="predicted"/>
<protein>
    <submittedName>
        <fullName evidence="1">Uncharacterized protein</fullName>
    </submittedName>
</protein>
<accession>A0A2M9ZE37</accession>
<reference evidence="1 2" key="1">
    <citation type="submission" date="2017-07" db="EMBL/GenBank/DDBJ databases">
        <title>Leptospira spp. isolated from tropical soils.</title>
        <authorList>
            <person name="Thibeaux R."/>
            <person name="Iraola G."/>
            <person name="Ferres I."/>
            <person name="Bierque E."/>
            <person name="Girault D."/>
            <person name="Soupe-Gilbert M.-E."/>
            <person name="Picardeau M."/>
            <person name="Goarant C."/>
        </authorList>
    </citation>
    <scope>NUCLEOTIDE SEQUENCE [LARGE SCALE GENOMIC DNA]</scope>
    <source>
        <strain evidence="1 2">FH2-C-A2</strain>
    </source>
</reference>
<evidence type="ECO:0000313" key="2">
    <source>
        <dbReference type="Proteomes" id="UP000231912"/>
    </source>
</evidence>